<evidence type="ECO:0000313" key="2">
    <source>
        <dbReference type="Proteomes" id="UP000305546"/>
    </source>
</evidence>
<dbReference type="OrthoDB" id="5297572at2"/>
<name>A0A5C4LSC0_9PSEU</name>
<evidence type="ECO:0008006" key="3">
    <source>
        <dbReference type="Google" id="ProtNLM"/>
    </source>
</evidence>
<protein>
    <recommendedName>
        <fullName evidence="3">Phosphate transport regulator</fullName>
    </recommendedName>
</protein>
<keyword evidence="2" id="KW-1185">Reference proteome</keyword>
<accession>A0A5C4LSC0</accession>
<proteinExistence type="predicted"/>
<gene>
    <name evidence="1" type="ORF">FG385_32345</name>
</gene>
<dbReference type="RefSeq" id="WP_139100613.1">
    <property type="nucleotide sequence ID" value="NZ_VDFW01000051.1"/>
</dbReference>
<dbReference type="InterPro" id="IPR038078">
    <property type="entry name" value="PhoU-like_sf"/>
</dbReference>
<dbReference type="Gene3D" id="1.20.58.220">
    <property type="entry name" value="Phosphate transport system protein phou homolog 2, domain 2"/>
    <property type="match status" value="1"/>
</dbReference>
<dbReference type="AlphaFoldDB" id="A0A5C4LSC0"/>
<reference evidence="1 2" key="1">
    <citation type="submission" date="2019-06" db="EMBL/GenBank/DDBJ databases">
        <title>Amycolatopsis alkalitolerans sp. nov., isolated from Gastrodia elata Blume.</title>
        <authorList>
            <person name="Narsing Rao M.P."/>
            <person name="Li W.J."/>
        </authorList>
    </citation>
    <scope>NUCLEOTIDE SEQUENCE [LARGE SCALE GENOMIC DNA]</scope>
    <source>
        <strain evidence="1 2">SYSUP0005</strain>
    </source>
</reference>
<evidence type="ECO:0000313" key="1">
    <source>
        <dbReference type="EMBL" id="TNC19381.1"/>
    </source>
</evidence>
<dbReference type="Proteomes" id="UP000305546">
    <property type="component" value="Unassembled WGS sequence"/>
</dbReference>
<comment type="caution">
    <text evidence="1">The sequence shown here is derived from an EMBL/GenBank/DDBJ whole genome shotgun (WGS) entry which is preliminary data.</text>
</comment>
<organism evidence="1 2">
    <name type="scientific">Amycolatopsis alkalitolerans</name>
    <dbReference type="NCBI Taxonomy" id="2547244"/>
    <lineage>
        <taxon>Bacteria</taxon>
        <taxon>Bacillati</taxon>
        <taxon>Actinomycetota</taxon>
        <taxon>Actinomycetes</taxon>
        <taxon>Pseudonocardiales</taxon>
        <taxon>Pseudonocardiaceae</taxon>
        <taxon>Amycolatopsis</taxon>
    </lineage>
</organism>
<sequence>MTALATKTEIVEELGESTLLLPFLVNRGLVANERAKYLLSLLQAARTRADHPAEPFAVLRTERLAAGVRDPRYDEVVAKTERASDGRYLIPGAGRIHEELFAAIREMLAPLAAADVTAPDASRLAALAAAAPDLTGDLLAGEYVDGITSTRRQDGDSPHLLVMDAHRALNQLQALIATESVDGAACYQLGDGDRELVAAFVAGVHETEALKFDHPGLATTATRAGDRLVIQNELGTTNAHVVLLAVEGLVATLTYTDVHARRLRFFESMLAGYDIAWSDVQRRQGGATLGEHHVAVGRFVATDTAALAAYLRRVGSRLVFVLDWNRARKRLTPLLGRDDAIAVLSWAAEENAGHLAWLSLGGERLIYDAVEAAVTVPARYGEPLVEVLGREATVAITKFALRAAALGRLAGKSTRLIHDEVRVEVRRHVQASHRRLLDTSAEHASLIVECAQALHAALLRLGAPGGVDYLRRAAGRAAGWEHQADQFVLVQRRDARRVEGGATVAQLTTSADDAIDSLEEAVFQLTLVPPGAIGAVRPLLERVAAVTVRAAREHLKAVELARSVVDDAEPEDLEDFLLAIERVGTLEHAADSADRSTRAALVTDAPEFRSLYVADGVSRAMEEATDALLRSALRLRDHILGLVASR</sequence>
<dbReference type="EMBL" id="VDFW01000051">
    <property type="protein sequence ID" value="TNC19381.1"/>
    <property type="molecule type" value="Genomic_DNA"/>
</dbReference>